<evidence type="ECO:0000313" key="2">
    <source>
        <dbReference type="EMBL" id="SPD30850.1"/>
    </source>
</evidence>
<dbReference type="PANTHER" id="PTHR46646:SF5">
    <property type="entry name" value="TOM1-LIKE PROTEIN 2"/>
    <property type="match status" value="1"/>
</dbReference>
<sequence length="318" mass="34438">MAASVMVMDPKPPSELLPSFSCTRSDLQGAFYYLLSLFSLKKFLSHLSPHQKFVLPLLDPSPRASFELAILQTPTSKFKLVNEATSETINMETEGPNWGLINAKEISEIKIVKAIKKKICGGWVCVNCVVDVGVVGVGKKMGFGGWVCMNCVAGLGVVGVGNKKWMWALFELAILQTPTSESKLVDEATSETIDMETEGPNWGLINAEEISEMKIVKAIKKKICGGWVCVNCVADVGVVGVGKKMGFGGWVCMNCVAGLGVVGVGNKKWMWWLGEQGFQRKESSILPPRPSVCSRQGNLFPPPIEAASFSRMAPAMNA</sequence>
<dbReference type="GO" id="GO:0043130">
    <property type="term" value="F:ubiquitin binding"/>
    <property type="evidence" value="ECO:0007669"/>
    <property type="project" value="InterPro"/>
</dbReference>
<accession>A0A2N9J2V6</accession>
<comment type="similarity">
    <text evidence="1">Belongs to the TOM1 family.</text>
</comment>
<dbReference type="InterPro" id="IPR044836">
    <property type="entry name" value="TOL_plant"/>
</dbReference>
<dbReference type="PANTHER" id="PTHR46646">
    <property type="entry name" value="TOM1-LIKE PROTEIN 1"/>
    <property type="match status" value="1"/>
</dbReference>
<organism evidence="2">
    <name type="scientific">Fagus sylvatica</name>
    <name type="common">Beechnut</name>
    <dbReference type="NCBI Taxonomy" id="28930"/>
    <lineage>
        <taxon>Eukaryota</taxon>
        <taxon>Viridiplantae</taxon>
        <taxon>Streptophyta</taxon>
        <taxon>Embryophyta</taxon>
        <taxon>Tracheophyta</taxon>
        <taxon>Spermatophyta</taxon>
        <taxon>Magnoliopsida</taxon>
        <taxon>eudicotyledons</taxon>
        <taxon>Gunneridae</taxon>
        <taxon>Pentapetalae</taxon>
        <taxon>rosids</taxon>
        <taxon>fabids</taxon>
        <taxon>Fagales</taxon>
        <taxon>Fagaceae</taxon>
        <taxon>Fagus</taxon>
    </lineage>
</organism>
<dbReference type="EMBL" id="OIVN01006336">
    <property type="protein sequence ID" value="SPD30850.1"/>
    <property type="molecule type" value="Genomic_DNA"/>
</dbReference>
<gene>
    <name evidence="2" type="ORF">FSB_LOCUS58732</name>
</gene>
<name>A0A2N9J2V6_FAGSY</name>
<proteinExistence type="inferred from homology"/>
<dbReference type="AlphaFoldDB" id="A0A2N9J2V6"/>
<dbReference type="GO" id="GO:0043328">
    <property type="term" value="P:protein transport to vacuole involved in ubiquitin-dependent protein catabolic process via the multivesicular body sorting pathway"/>
    <property type="evidence" value="ECO:0007669"/>
    <property type="project" value="InterPro"/>
</dbReference>
<reference evidence="2" key="1">
    <citation type="submission" date="2018-02" db="EMBL/GenBank/DDBJ databases">
        <authorList>
            <person name="Cohen D.B."/>
            <person name="Kent A.D."/>
        </authorList>
    </citation>
    <scope>NUCLEOTIDE SEQUENCE</scope>
</reference>
<evidence type="ECO:0000256" key="1">
    <source>
        <dbReference type="ARBA" id="ARBA00007708"/>
    </source>
</evidence>
<dbReference type="GO" id="GO:0035091">
    <property type="term" value="F:phosphatidylinositol binding"/>
    <property type="evidence" value="ECO:0007669"/>
    <property type="project" value="InterPro"/>
</dbReference>
<protein>
    <submittedName>
        <fullName evidence="2">Uncharacterized protein</fullName>
    </submittedName>
</protein>